<sequence>MGFDDLKKDLIEADVDIRSYLENSEEYFKLKIFKALMRAVTSFTHFFLLGALLVMGLFFISLALSYVIGDAMGNTLYGFFIVGAFYLVVAVLCYIFRGRLDRPLLRKFSRYYFE</sequence>
<keyword evidence="1" id="KW-1133">Transmembrane helix</keyword>
<dbReference type="Proteomes" id="UP000443153">
    <property type="component" value="Unassembled WGS sequence"/>
</dbReference>
<keyword evidence="1" id="KW-0472">Membrane</keyword>
<evidence type="ECO:0000256" key="1">
    <source>
        <dbReference type="SAM" id="Phobius"/>
    </source>
</evidence>
<comment type="caution">
    <text evidence="2">The sequence shown here is derived from an EMBL/GenBank/DDBJ whole genome shotgun (WGS) entry which is preliminary data.</text>
</comment>
<keyword evidence="1" id="KW-0812">Transmembrane</keyword>
<keyword evidence="3" id="KW-1185">Reference proteome</keyword>
<dbReference type="RefSeq" id="WP_154366384.1">
    <property type="nucleotide sequence ID" value="NZ_CANMYZ010000002.1"/>
</dbReference>
<evidence type="ECO:0008006" key="4">
    <source>
        <dbReference type="Google" id="ProtNLM"/>
    </source>
</evidence>
<dbReference type="AlphaFoldDB" id="A0A6I2MT26"/>
<evidence type="ECO:0000313" key="2">
    <source>
        <dbReference type="EMBL" id="MRX64476.1"/>
    </source>
</evidence>
<accession>A0A6I2MT26</accession>
<proteinExistence type="predicted"/>
<feature type="transmembrane region" description="Helical" evidence="1">
    <location>
        <begin position="46"/>
        <end position="69"/>
    </location>
</feature>
<dbReference type="Pfam" id="PF07332">
    <property type="entry name" value="Phage_holin_3_6"/>
    <property type="match status" value="1"/>
</dbReference>
<gene>
    <name evidence="2" type="ORF">GJ691_09865</name>
</gene>
<organism evidence="2 3">
    <name type="scientific">Maribacter luteus</name>
    <dbReference type="NCBI Taxonomy" id="2594478"/>
    <lineage>
        <taxon>Bacteria</taxon>
        <taxon>Pseudomonadati</taxon>
        <taxon>Bacteroidota</taxon>
        <taxon>Flavobacteriia</taxon>
        <taxon>Flavobacteriales</taxon>
        <taxon>Flavobacteriaceae</taxon>
        <taxon>Maribacter</taxon>
    </lineage>
</organism>
<dbReference type="EMBL" id="WKJH01000006">
    <property type="protein sequence ID" value="MRX64476.1"/>
    <property type="molecule type" value="Genomic_DNA"/>
</dbReference>
<name>A0A6I2MT26_9FLAO</name>
<evidence type="ECO:0000313" key="3">
    <source>
        <dbReference type="Proteomes" id="UP000443153"/>
    </source>
</evidence>
<protein>
    <recommendedName>
        <fullName evidence="4">Competence protein</fullName>
    </recommendedName>
</protein>
<reference evidence="2 3" key="1">
    <citation type="submission" date="2019-11" db="EMBL/GenBank/DDBJ databases">
        <title>Maribacter lutea sp. nov., a marine bacterium isolated from intertidal sand.</title>
        <authorList>
            <person name="Liu A."/>
        </authorList>
    </citation>
    <scope>NUCLEOTIDE SEQUENCE [LARGE SCALE GENOMIC DNA]</scope>
    <source>
        <strain evidence="2 3">RZ05</strain>
    </source>
</reference>
<dbReference type="OrthoDB" id="1144182at2"/>
<dbReference type="InterPro" id="IPR009937">
    <property type="entry name" value="Phage_holin_3_6"/>
</dbReference>
<feature type="transmembrane region" description="Helical" evidence="1">
    <location>
        <begin position="75"/>
        <end position="96"/>
    </location>
</feature>